<evidence type="ECO:0000313" key="1">
    <source>
        <dbReference type="EMBL" id="QNI31699.1"/>
    </source>
</evidence>
<dbReference type="KEGG" id="adin:H7849_22015"/>
<dbReference type="Proteomes" id="UP000515312">
    <property type="component" value="Chromosome"/>
</dbReference>
<reference evidence="1 2" key="1">
    <citation type="submission" date="2020-08" db="EMBL/GenBank/DDBJ databases">
        <title>Edaphobacter telluris sp. nov. and Acidobacterium dinghuensis sp. nov., two acidobacteria isolated from forest soil.</title>
        <authorList>
            <person name="Fu J."/>
            <person name="Qiu L."/>
        </authorList>
    </citation>
    <scope>NUCLEOTIDE SEQUENCE [LARGE SCALE GENOMIC DNA]</scope>
    <source>
        <strain evidence="1">4Y35</strain>
    </source>
</reference>
<sequence>MELFKADYDDVDAITAAFTGVAGVFLMVPPNFAPAPGFAVTKATLKVLHEARQELCRRKRSICQL</sequence>
<dbReference type="EMBL" id="CP060394">
    <property type="protein sequence ID" value="QNI31699.1"/>
    <property type="molecule type" value="Genomic_DNA"/>
</dbReference>
<dbReference type="Gene3D" id="3.40.50.720">
    <property type="entry name" value="NAD(P)-binding Rossmann-like Domain"/>
    <property type="match status" value="1"/>
</dbReference>
<organism evidence="1 2">
    <name type="scientific">Alloacidobacterium dinghuense</name>
    <dbReference type="NCBI Taxonomy" id="2763107"/>
    <lineage>
        <taxon>Bacteria</taxon>
        <taxon>Pseudomonadati</taxon>
        <taxon>Acidobacteriota</taxon>
        <taxon>Terriglobia</taxon>
        <taxon>Terriglobales</taxon>
        <taxon>Acidobacteriaceae</taxon>
        <taxon>Alloacidobacterium</taxon>
    </lineage>
</organism>
<gene>
    <name evidence="1" type="ORF">H7849_22015</name>
</gene>
<name>A0A7G8BGM9_9BACT</name>
<proteinExistence type="predicted"/>
<keyword evidence="2" id="KW-1185">Reference proteome</keyword>
<evidence type="ECO:0000313" key="2">
    <source>
        <dbReference type="Proteomes" id="UP000515312"/>
    </source>
</evidence>
<protein>
    <submittedName>
        <fullName evidence="1">Uncharacterized protein</fullName>
    </submittedName>
</protein>
<dbReference type="RefSeq" id="WP_186742562.1">
    <property type="nucleotide sequence ID" value="NZ_CP060394.1"/>
</dbReference>
<accession>A0A7G8BGM9</accession>
<dbReference type="AlphaFoldDB" id="A0A7G8BGM9"/>